<evidence type="ECO:0000313" key="2">
    <source>
        <dbReference type="Proteomes" id="UP000598775"/>
    </source>
</evidence>
<protein>
    <submittedName>
        <fullName evidence="1">Uncharacterized protein</fullName>
    </submittedName>
</protein>
<reference evidence="1 2" key="1">
    <citation type="journal article" date="2014" name="Int. J. Syst. Evol. Microbiol.">
        <title>Complete genome sequence of Corynebacterium casei LMG S-19264T (=DSM 44701T), isolated from a smear-ripened cheese.</title>
        <authorList>
            <consortium name="US DOE Joint Genome Institute (JGI-PGF)"/>
            <person name="Walter F."/>
            <person name="Albersmeier A."/>
            <person name="Kalinowski J."/>
            <person name="Ruckert C."/>
        </authorList>
    </citation>
    <scope>NUCLEOTIDE SEQUENCE [LARGE SCALE GENOMIC DNA]</scope>
    <source>
        <strain evidence="1 2">CGMCC 1.12976</strain>
    </source>
</reference>
<dbReference type="InterPro" id="IPR036514">
    <property type="entry name" value="SGNH_hydro_sf"/>
</dbReference>
<dbReference type="EMBL" id="BMGP01000001">
    <property type="protein sequence ID" value="GGF12889.1"/>
    <property type="molecule type" value="Genomic_DNA"/>
</dbReference>
<keyword evidence="2" id="KW-1185">Reference proteome</keyword>
<gene>
    <name evidence="1" type="ORF">GCM10011399_03510</name>
</gene>
<organism evidence="1 2">
    <name type="scientific">Subtercola lobariae</name>
    <dbReference type="NCBI Taxonomy" id="1588641"/>
    <lineage>
        <taxon>Bacteria</taxon>
        <taxon>Bacillati</taxon>
        <taxon>Actinomycetota</taxon>
        <taxon>Actinomycetes</taxon>
        <taxon>Micrococcales</taxon>
        <taxon>Microbacteriaceae</taxon>
        <taxon>Subtercola</taxon>
    </lineage>
</organism>
<evidence type="ECO:0000313" key="1">
    <source>
        <dbReference type="EMBL" id="GGF12889.1"/>
    </source>
</evidence>
<proteinExistence type="predicted"/>
<dbReference type="Proteomes" id="UP000598775">
    <property type="component" value="Unassembled WGS sequence"/>
</dbReference>
<sequence>MLEEYTPLDVWIECEIDSKVHVVMFHGDSLTAASESPIPVYDSYATPWALMNGCFAQILANHGSLYATWNDSTAWKWAKYYGLTLPDAVFEDLGSNDVFSGNSLATVQASQNVVMGILRVNFSNAIFYGTISPRNGTATDSARETVRLAFNESNRGLAGGAVQAFDTGHQVESAAGGTLDPRYIAAAESPNNIHLGREGQAFKAIGIPAHLGTRAL</sequence>
<dbReference type="AlphaFoldDB" id="A0A917EU93"/>
<comment type="caution">
    <text evidence="1">The sequence shown here is derived from an EMBL/GenBank/DDBJ whole genome shotgun (WGS) entry which is preliminary data.</text>
</comment>
<accession>A0A917EU93</accession>
<dbReference type="Gene3D" id="3.40.50.1110">
    <property type="entry name" value="SGNH hydrolase"/>
    <property type="match status" value="1"/>
</dbReference>
<dbReference type="RefSeq" id="WP_188672743.1">
    <property type="nucleotide sequence ID" value="NZ_BMGP01000001.1"/>
</dbReference>
<dbReference type="SUPFAM" id="SSF52266">
    <property type="entry name" value="SGNH hydrolase"/>
    <property type="match status" value="1"/>
</dbReference>
<name>A0A917EU93_9MICO</name>